<reference evidence="1" key="1">
    <citation type="thesis" date="2020" institute="ProQuest LLC" country="789 East Eisenhower Parkway, Ann Arbor, MI, USA">
        <title>Comparative Genomics and Chromosome Evolution.</title>
        <authorList>
            <person name="Mudd A.B."/>
        </authorList>
    </citation>
    <scope>NUCLEOTIDE SEQUENCE</scope>
    <source>
        <strain evidence="1">HN-11 Male</strain>
        <tissue evidence="1">Kidney and liver</tissue>
    </source>
</reference>
<name>A0A8J6FP70_ELECQ</name>
<dbReference type="EMBL" id="WNTK01000002">
    <property type="protein sequence ID" value="KAG9490936.1"/>
    <property type="molecule type" value="Genomic_DNA"/>
</dbReference>
<comment type="caution">
    <text evidence="1">The sequence shown here is derived from an EMBL/GenBank/DDBJ whole genome shotgun (WGS) entry which is preliminary data.</text>
</comment>
<accession>A0A8J6FP70</accession>
<gene>
    <name evidence="1" type="ORF">GDO78_006321</name>
</gene>
<organism evidence="1 2">
    <name type="scientific">Eleutherodactylus coqui</name>
    <name type="common">Puerto Rican coqui</name>
    <dbReference type="NCBI Taxonomy" id="57060"/>
    <lineage>
        <taxon>Eukaryota</taxon>
        <taxon>Metazoa</taxon>
        <taxon>Chordata</taxon>
        <taxon>Craniata</taxon>
        <taxon>Vertebrata</taxon>
        <taxon>Euteleostomi</taxon>
        <taxon>Amphibia</taxon>
        <taxon>Batrachia</taxon>
        <taxon>Anura</taxon>
        <taxon>Neobatrachia</taxon>
        <taxon>Hyloidea</taxon>
        <taxon>Eleutherodactylidae</taxon>
        <taxon>Eleutherodactylinae</taxon>
        <taxon>Eleutherodactylus</taxon>
        <taxon>Eleutherodactylus</taxon>
    </lineage>
</organism>
<sequence>MRSICGKQLVLGQRIGHPVDTPSQRSKSGGVRGPKIELFTALWGRPLPGRPRTCRHDHVHSICQDMYKCMLLFFCIHQAHGHVGLSQSVE</sequence>
<dbReference type="Proteomes" id="UP000770717">
    <property type="component" value="Unassembled WGS sequence"/>
</dbReference>
<evidence type="ECO:0000313" key="2">
    <source>
        <dbReference type="Proteomes" id="UP000770717"/>
    </source>
</evidence>
<evidence type="ECO:0000313" key="1">
    <source>
        <dbReference type="EMBL" id="KAG9490936.1"/>
    </source>
</evidence>
<proteinExistence type="predicted"/>
<protein>
    <submittedName>
        <fullName evidence="1">Uncharacterized protein</fullName>
    </submittedName>
</protein>
<keyword evidence="2" id="KW-1185">Reference proteome</keyword>
<dbReference type="AlphaFoldDB" id="A0A8J6FP70"/>